<dbReference type="OrthoDB" id="1524907at2"/>
<evidence type="ECO:0000259" key="1">
    <source>
        <dbReference type="Pfam" id="PF04993"/>
    </source>
</evidence>
<dbReference type="Pfam" id="PF04993">
    <property type="entry name" value="TfoX_N"/>
    <property type="match status" value="1"/>
</dbReference>
<sequence>MAIDARLIEWVAEAMAPLGRVTRRAMMGGATLYCDGTIFAIVTADGGLWFKADAESDSAWDAAGCERFSYAFADGRVGVMNYRRAPDDVYDDADAMRQWASLGLAAGARAPVRKPRKRS</sequence>
<name>A0A285QXT0_9SPHN</name>
<keyword evidence="3" id="KW-1185">Reference proteome</keyword>
<dbReference type="AlphaFoldDB" id="A0A285QXT0"/>
<dbReference type="Proteomes" id="UP000219494">
    <property type="component" value="Unassembled WGS sequence"/>
</dbReference>
<dbReference type="RefSeq" id="WP_097063705.1">
    <property type="nucleotide sequence ID" value="NZ_OBMI01000002.1"/>
</dbReference>
<dbReference type="SUPFAM" id="SSF159894">
    <property type="entry name" value="YgaC/TfoX-N like"/>
    <property type="match status" value="1"/>
</dbReference>
<proteinExistence type="predicted"/>
<accession>A0A285QXT0</accession>
<dbReference type="Gene3D" id="3.30.1460.30">
    <property type="entry name" value="YgaC/TfoX-N like chaperone"/>
    <property type="match status" value="1"/>
</dbReference>
<evidence type="ECO:0000313" key="2">
    <source>
        <dbReference type="EMBL" id="SOB86713.1"/>
    </source>
</evidence>
<organism evidence="2 3">
    <name type="scientific">Sphingomonas guangdongensis</name>
    <dbReference type="NCBI Taxonomy" id="1141890"/>
    <lineage>
        <taxon>Bacteria</taxon>
        <taxon>Pseudomonadati</taxon>
        <taxon>Pseudomonadota</taxon>
        <taxon>Alphaproteobacteria</taxon>
        <taxon>Sphingomonadales</taxon>
        <taxon>Sphingomonadaceae</taxon>
        <taxon>Sphingomonas</taxon>
    </lineage>
</organism>
<gene>
    <name evidence="2" type="ORF">SAMN06297144_1821</name>
</gene>
<reference evidence="2 3" key="1">
    <citation type="submission" date="2017-07" db="EMBL/GenBank/DDBJ databases">
        <authorList>
            <person name="Sun Z.S."/>
            <person name="Albrecht U."/>
            <person name="Echele G."/>
            <person name="Lee C.C."/>
        </authorList>
    </citation>
    <scope>NUCLEOTIDE SEQUENCE [LARGE SCALE GENOMIC DNA]</scope>
    <source>
        <strain evidence="2 3">CGMCC 1.12672</strain>
    </source>
</reference>
<feature type="domain" description="TfoX N-terminal" evidence="1">
    <location>
        <begin position="13"/>
        <end position="106"/>
    </location>
</feature>
<protein>
    <submittedName>
        <fullName evidence="2">DNA transformation protein</fullName>
    </submittedName>
</protein>
<evidence type="ECO:0000313" key="3">
    <source>
        <dbReference type="Proteomes" id="UP000219494"/>
    </source>
</evidence>
<dbReference type="InterPro" id="IPR007076">
    <property type="entry name" value="TfoX_N"/>
</dbReference>
<dbReference type="EMBL" id="OBMI01000002">
    <property type="protein sequence ID" value="SOB86713.1"/>
    <property type="molecule type" value="Genomic_DNA"/>
</dbReference>